<dbReference type="GeneTree" id="ENSGT00940000160385"/>
<evidence type="ECO:0000256" key="6">
    <source>
        <dbReference type="ARBA" id="ARBA00023239"/>
    </source>
</evidence>
<dbReference type="FunFam" id="3.10.200.10:FF:000001">
    <property type="entry name" value="Carbonic anhydrase 2"/>
    <property type="match status" value="1"/>
</dbReference>
<reference evidence="10" key="3">
    <citation type="submission" date="2025-09" db="UniProtKB">
        <authorList>
            <consortium name="Ensembl"/>
        </authorList>
    </citation>
    <scope>IDENTIFICATION</scope>
</reference>
<dbReference type="GO" id="GO:0032230">
    <property type="term" value="P:positive regulation of synaptic transmission, GABAergic"/>
    <property type="evidence" value="ECO:0007669"/>
    <property type="project" value="Ensembl"/>
</dbReference>
<dbReference type="AlphaFoldDB" id="H0ZNB9"/>
<evidence type="ECO:0000256" key="7">
    <source>
        <dbReference type="ARBA" id="ARBA00048348"/>
    </source>
</evidence>
<dbReference type="SMART" id="SM01057">
    <property type="entry name" value="Carb_anhydrase"/>
    <property type="match status" value="1"/>
</dbReference>
<evidence type="ECO:0000256" key="1">
    <source>
        <dbReference type="ARBA" id="ARBA00001947"/>
    </source>
</evidence>
<dbReference type="PANTHER" id="PTHR18952">
    <property type="entry name" value="CARBONIC ANHYDRASE"/>
    <property type="match status" value="1"/>
</dbReference>
<gene>
    <name evidence="10" type="primary">LOC100224950</name>
</gene>
<dbReference type="GO" id="GO:0043209">
    <property type="term" value="C:myelin sheath"/>
    <property type="evidence" value="ECO:0007669"/>
    <property type="project" value="Ensembl"/>
</dbReference>
<comment type="catalytic activity">
    <reaction evidence="7 8">
        <text>hydrogencarbonate + H(+) = CO2 + H2O</text>
        <dbReference type="Rhea" id="RHEA:10748"/>
        <dbReference type="ChEBI" id="CHEBI:15377"/>
        <dbReference type="ChEBI" id="CHEBI:15378"/>
        <dbReference type="ChEBI" id="CHEBI:16526"/>
        <dbReference type="ChEBI" id="CHEBI:17544"/>
        <dbReference type="EC" id="4.2.1.1"/>
    </reaction>
</comment>
<dbReference type="GO" id="GO:2001225">
    <property type="term" value="P:regulation of chloride transport"/>
    <property type="evidence" value="ECO:0007669"/>
    <property type="project" value="Ensembl"/>
</dbReference>
<dbReference type="GO" id="GO:0005886">
    <property type="term" value="C:plasma membrane"/>
    <property type="evidence" value="ECO:0007669"/>
    <property type="project" value="Ensembl"/>
</dbReference>
<dbReference type="InterPro" id="IPR001148">
    <property type="entry name" value="CA_dom"/>
</dbReference>
<dbReference type="Gene3D" id="3.10.200.10">
    <property type="entry name" value="Alpha carbonic anhydrase"/>
    <property type="match status" value="1"/>
</dbReference>
<dbReference type="GO" id="GO:0038166">
    <property type="term" value="P:angiotensin-activated signaling pathway"/>
    <property type="evidence" value="ECO:0007669"/>
    <property type="project" value="Ensembl"/>
</dbReference>
<evidence type="ECO:0000256" key="2">
    <source>
        <dbReference type="ARBA" id="ARBA00010718"/>
    </source>
</evidence>
<dbReference type="GO" id="GO:0004089">
    <property type="term" value="F:carbonate dehydratase activity"/>
    <property type="evidence" value="ECO:0007669"/>
    <property type="project" value="UniProtKB-UniRule"/>
</dbReference>
<evidence type="ECO:0000256" key="8">
    <source>
        <dbReference type="RuleBase" id="RU367011"/>
    </source>
</evidence>
<dbReference type="Pfam" id="PF00194">
    <property type="entry name" value="Carb_anhydrase"/>
    <property type="match status" value="1"/>
</dbReference>
<evidence type="ECO:0000256" key="4">
    <source>
        <dbReference type="ARBA" id="ARBA00022723"/>
    </source>
</evidence>
<feature type="domain" description="Alpha-carbonic anhydrase" evidence="9">
    <location>
        <begin position="3"/>
        <end position="263"/>
    </location>
</feature>
<evidence type="ECO:0000313" key="11">
    <source>
        <dbReference type="Proteomes" id="UP000007754"/>
    </source>
</evidence>
<dbReference type="InParanoid" id="H0ZNB9"/>
<dbReference type="OMA" id="INPHWKV"/>
<comment type="cofactor">
    <cofactor evidence="1 8">
        <name>Zn(2+)</name>
        <dbReference type="ChEBI" id="CHEBI:29105"/>
    </cofactor>
</comment>
<dbReference type="GO" id="GO:0004064">
    <property type="term" value="F:arylesterase activity"/>
    <property type="evidence" value="ECO:0007669"/>
    <property type="project" value="Ensembl"/>
</dbReference>
<dbReference type="GO" id="GO:2001150">
    <property type="term" value="P:positive regulation of dipeptide transmembrane transport"/>
    <property type="evidence" value="ECO:0007669"/>
    <property type="project" value="Ensembl"/>
</dbReference>
<dbReference type="STRING" id="59729.ENSTGUP00000012095"/>
<evidence type="ECO:0000256" key="3">
    <source>
        <dbReference type="ARBA" id="ARBA00012925"/>
    </source>
</evidence>
<dbReference type="Proteomes" id="UP000007754">
    <property type="component" value="Chromosome 2"/>
</dbReference>
<dbReference type="EC" id="4.2.1.1" evidence="3 8"/>
<comment type="similarity">
    <text evidence="2 8">Belongs to the alpha-carbonic anhydrase family.</text>
</comment>
<keyword evidence="5 8" id="KW-0862">Zinc</keyword>
<protein>
    <recommendedName>
        <fullName evidence="3 8">Carbonic anhydrase</fullName>
        <ecNumber evidence="3 8">4.2.1.1</ecNumber>
    </recommendedName>
</protein>
<dbReference type="GO" id="GO:0008270">
    <property type="term" value="F:zinc ion binding"/>
    <property type="evidence" value="ECO:0007669"/>
    <property type="project" value="UniProtKB-UniRule"/>
</dbReference>
<dbReference type="GO" id="GO:0045177">
    <property type="term" value="C:apical part of cell"/>
    <property type="evidence" value="ECO:0007669"/>
    <property type="project" value="Ensembl"/>
</dbReference>
<keyword evidence="4 8" id="KW-0479">Metal-binding</keyword>
<reference evidence="10" key="2">
    <citation type="submission" date="2025-08" db="UniProtKB">
        <authorList>
            <consortium name="Ensembl"/>
        </authorList>
    </citation>
    <scope>IDENTIFICATION</scope>
</reference>
<dbReference type="SUPFAM" id="SSF51069">
    <property type="entry name" value="Carbonic anhydrase"/>
    <property type="match status" value="1"/>
</dbReference>
<organism evidence="10 11">
    <name type="scientific">Taeniopygia guttata</name>
    <name type="common">Zebra finch</name>
    <name type="synonym">Poephila guttata</name>
    <dbReference type="NCBI Taxonomy" id="59729"/>
    <lineage>
        <taxon>Eukaryota</taxon>
        <taxon>Metazoa</taxon>
        <taxon>Chordata</taxon>
        <taxon>Craniata</taxon>
        <taxon>Vertebrata</taxon>
        <taxon>Euteleostomi</taxon>
        <taxon>Archelosauria</taxon>
        <taxon>Archosauria</taxon>
        <taxon>Dinosauria</taxon>
        <taxon>Saurischia</taxon>
        <taxon>Theropoda</taxon>
        <taxon>Coelurosauria</taxon>
        <taxon>Aves</taxon>
        <taxon>Neognathae</taxon>
        <taxon>Neoaves</taxon>
        <taxon>Telluraves</taxon>
        <taxon>Australaves</taxon>
        <taxon>Passeriformes</taxon>
        <taxon>Passeroidea</taxon>
        <taxon>Estrildidae</taxon>
        <taxon>Estrildinae</taxon>
        <taxon>Taeniopygia</taxon>
    </lineage>
</organism>
<dbReference type="PANTHER" id="PTHR18952:SF120">
    <property type="entry name" value="CARBONIC ANHYDRASE 2"/>
    <property type="match status" value="1"/>
</dbReference>
<dbReference type="PROSITE" id="PS00162">
    <property type="entry name" value="ALPHA_CA_1"/>
    <property type="match status" value="1"/>
</dbReference>
<keyword evidence="11" id="KW-1185">Reference proteome</keyword>
<dbReference type="InterPro" id="IPR036398">
    <property type="entry name" value="CA_dom_sf"/>
</dbReference>
<dbReference type="GO" id="GO:0070050">
    <property type="term" value="P:neuron cellular homeostasis"/>
    <property type="evidence" value="ECO:0007669"/>
    <property type="project" value="Ensembl"/>
</dbReference>
<reference evidence="10 11" key="1">
    <citation type="journal article" date="2010" name="Nature">
        <title>The genome of a songbird.</title>
        <authorList>
            <person name="Warren W.C."/>
            <person name="Clayton D.F."/>
            <person name="Ellegren H."/>
            <person name="Arnold A.P."/>
            <person name="Hillier L.W."/>
            <person name="Kunstner A."/>
            <person name="Searle S."/>
            <person name="White S."/>
            <person name="Vilella A.J."/>
            <person name="Fairley S."/>
            <person name="Heger A."/>
            <person name="Kong L."/>
            <person name="Ponting C.P."/>
            <person name="Jarvis E.D."/>
            <person name="Mello C.V."/>
            <person name="Minx P."/>
            <person name="Lovell P."/>
            <person name="Velho T.A."/>
            <person name="Ferris M."/>
            <person name="Balakrishnan C.N."/>
            <person name="Sinha S."/>
            <person name="Blatti C."/>
            <person name="London S.E."/>
            <person name="Li Y."/>
            <person name="Lin Y.C."/>
            <person name="George J."/>
            <person name="Sweedler J."/>
            <person name="Southey B."/>
            <person name="Gunaratne P."/>
            <person name="Watson M."/>
            <person name="Nam K."/>
            <person name="Backstrom N."/>
            <person name="Smeds L."/>
            <person name="Nabholz B."/>
            <person name="Itoh Y."/>
            <person name="Whitney O."/>
            <person name="Pfenning A.R."/>
            <person name="Howard J."/>
            <person name="Volker M."/>
            <person name="Skinner B.M."/>
            <person name="Griffin D.K."/>
            <person name="Ye L."/>
            <person name="McLaren W.M."/>
            <person name="Flicek P."/>
            <person name="Quesada V."/>
            <person name="Velasco G."/>
            <person name="Lopez-Otin C."/>
            <person name="Puente X.S."/>
            <person name="Olender T."/>
            <person name="Lancet D."/>
            <person name="Smit A.F."/>
            <person name="Hubley R."/>
            <person name="Konkel M.K."/>
            <person name="Walker J.A."/>
            <person name="Batzer M.A."/>
            <person name="Gu W."/>
            <person name="Pollock D.D."/>
            <person name="Chen L."/>
            <person name="Cheng Z."/>
            <person name="Eichler E.E."/>
            <person name="Stapley J."/>
            <person name="Slate J."/>
            <person name="Ekblom R."/>
            <person name="Birkhead T."/>
            <person name="Burke T."/>
            <person name="Burt D."/>
            <person name="Scharff C."/>
            <person name="Adam I."/>
            <person name="Richard H."/>
            <person name="Sultan M."/>
            <person name="Soldatov A."/>
            <person name="Lehrach H."/>
            <person name="Edwards S.V."/>
            <person name="Yang S.P."/>
            <person name="Li X."/>
            <person name="Graves T."/>
            <person name="Fulton L."/>
            <person name="Nelson J."/>
            <person name="Chinwalla A."/>
            <person name="Hou S."/>
            <person name="Mardis E.R."/>
            <person name="Wilson R.K."/>
        </authorList>
    </citation>
    <scope>NUCLEOTIDE SEQUENCE [LARGE SCALE GENOMIC DNA]</scope>
</reference>
<comment type="function">
    <text evidence="8">Reversible hydration of carbon dioxide.</text>
</comment>
<dbReference type="HOGENOM" id="CLU_039326_2_1_1"/>
<dbReference type="PROSITE" id="PS51144">
    <property type="entry name" value="ALPHA_CA_2"/>
    <property type="match status" value="1"/>
</dbReference>
<name>H0ZNB9_TAEGU</name>
<dbReference type="GO" id="GO:0002009">
    <property type="term" value="P:morphogenesis of an epithelium"/>
    <property type="evidence" value="ECO:0007669"/>
    <property type="project" value="Ensembl"/>
</dbReference>
<dbReference type="GO" id="GO:0005829">
    <property type="term" value="C:cytosol"/>
    <property type="evidence" value="ECO:0007669"/>
    <property type="project" value="Ensembl"/>
</dbReference>
<evidence type="ECO:0000313" key="10">
    <source>
        <dbReference type="Ensembl" id="ENSTGUP00000012095.2"/>
    </source>
</evidence>
<dbReference type="InterPro" id="IPR018338">
    <property type="entry name" value="Carbonic_anhydrase_a-class_CS"/>
</dbReference>
<accession>H0ZNB9</accession>
<proteinExistence type="inferred from homology"/>
<sequence length="263" mass="29022">MSHHWGYGSHDGPAHWHEHFPIANGERQSPIDICRKSAKYDSSLKPLSFSYDASTARNIVNNGHSFNVEFDDSSDKSVVQGGALDGVYRLVQFHIHWGSCDGQGSEHTVDGVKYDAELHIVHWNVKYGKFAEAVKHPDGLAVVGIFMKVGNAKPEMQKVVDALSSIQTKGKQASFTNFDPTGLLPACRDYWTYPGSLTTPPLLECVIWHVLKEPITVSPEQDSLLLPVDVVCCRICANSVAFASMLRMSPCAIWWTTGAHVSL</sequence>
<dbReference type="Ensembl" id="ENSTGUT00000012229.2">
    <property type="protein sequence ID" value="ENSTGUP00000012095.2"/>
    <property type="gene ID" value="ENSTGUG00000011728.2"/>
</dbReference>
<dbReference type="InterPro" id="IPR023561">
    <property type="entry name" value="Carbonic_anhydrase_a-class"/>
</dbReference>
<dbReference type="GO" id="GO:0015670">
    <property type="term" value="P:carbon dioxide transport"/>
    <property type="evidence" value="ECO:0007669"/>
    <property type="project" value="Ensembl"/>
</dbReference>
<evidence type="ECO:0000256" key="5">
    <source>
        <dbReference type="ARBA" id="ARBA00022833"/>
    </source>
</evidence>
<dbReference type="GO" id="GO:0032849">
    <property type="term" value="P:positive regulation of cellular pH reduction"/>
    <property type="evidence" value="ECO:0007669"/>
    <property type="project" value="Ensembl"/>
</dbReference>
<dbReference type="GO" id="GO:0046903">
    <property type="term" value="P:secretion"/>
    <property type="evidence" value="ECO:0007669"/>
    <property type="project" value="Ensembl"/>
</dbReference>
<keyword evidence="6 8" id="KW-0456">Lyase</keyword>
<evidence type="ECO:0000259" key="9">
    <source>
        <dbReference type="PROSITE" id="PS51144"/>
    </source>
</evidence>
<dbReference type="FunCoup" id="H0ZNB9">
    <property type="interactions" value="539"/>
</dbReference>